<dbReference type="HOGENOM" id="CLU_3100445_0_0_9"/>
<evidence type="ECO:0000313" key="2">
    <source>
        <dbReference type="EMBL" id="AEO07691.1"/>
    </source>
</evidence>
<evidence type="ECO:0000313" key="3">
    <source>
        <dbReference type="Proteomes" id="UP000001288"/>
    </source>
</evidence>
<dbReference type="EMBL" id="CP002002">
    <property type="protein sequence ID" value="AEO07691.1"/>
    <property type="molecule type" value="Genomic_DNA"/>
</dbReference>
<accession>A0A0H3GNV7</accession>
<sequence>MAVKRDMPEESKNSKVVKKEHFSIVFPDDIKEPKNASEQKKQDVEKKTDDN</sequence>
<proteinExistence type="predicted"/>
<gene>
    <name evidence="2" type="ordered locus">LMRG_01988</name>
</gene>
<dbReference type="RefSeq" id="WP_003722069.1">
    <property type="nucleotide sequence ID" value="NC_017544.1"/>
</dbReference>
<dbReference type="AlphaFoldDB" id="A0A0H3GNV7"/>
<protein>
    <submittedName>
        <fullName evidence="2">Uncharacterized protein</fullName>
    </submittedName>
</protein>
<reference evidence="3" key="1">
    <citation type="submission" date="2010-04" db="EMBL/GenBank/DDBJ databases">
        <title>The genome sequence of Listeria monocytogenes strain 10403S.</title>
        <authorList>
            <consortium name="The Broad Institute Genome Sequencing Platform"/>
            <consortium name="The Broad Institute Genome Sequencing Center for Infectious Disease"/>
            <person name="Borowsky M."/>
            <person name="Borodovsky M."/>
            <person name="Young S.K."/>
            <person name="Zeng Q."/>
            <person name="Koehrsen M."/>
            <person name="Fitzgerald M."/>
            <person name="Wiedmann M."/>
            <person name="Swaminathan B."/>
            <person name="Lauer P."/>
            <person name="Portnoy D."/>
            <person name="Cossart P."/>
            <person name="Buchrieser C."/>
            <person name="Higgins D."/>
            <person name="Abouelleil A."/>
            <person name="Alvarado L."/>
            <person name="Arachchi H.M."/>
            <person name="Berlin A."/>
            <person name="Borenstein D."/>
            <person name="Brown A."/>
            <person name="Chapman S.B."/>
            <person name="Chen Z."/>
            <person name="Dunbar C.D."/>
            <person name="Engels R."/>
            <person name="Freedman E."/>
            <person name="Gearin G."/>
            <person name="Gellesch M."/>
            <person name="Goldberg J."/>
            <person name="Griggs A."/>
            <person name="Gujja S."/>
            <person name="Heilman E."/>
            <person name="Heiman D."/>
            <person name="Howarth C."/>
            <person name="Jen D."/>
            <person name="Larson L."/>
            <person name="Lui A."/>
            <person name="MacDonald J."/>
            <person name="Mehta T."/>
            <person name="Montmayeur A."/>
            <person name="Neiman D."/>
            <person name="Park D."/>
            <person name="Pearson M."/>
            <person name="Priest M."/>
            <person name="Richards J."/>
            <person name="Roberts A."/>
            <person name="Saif S."/>
            <person name="Shea T."/>
            <person name="Shenoy N."/>
            <person name="Sisk P."/>
            <person name="Stolte C."/>
            <person name="Sykes S."/>
            <person name="Walk T."/>
            <person name="White J."/>
            <person name="Yandava C."/>
            <person name="Haas B."/>
            <person name="Nusbaum C."/>
            <person name="Birren B."/>
        </authorList>
    </citation>
    <scope>NUCLEOTIDE SEQUENCE [LARGE SCALE GENOMIC DNA]</scope>
    <source>
        <strain evidence="3">10403S</strain>
    </source>
</reference>
<dbReference type="KEGG" id="lmt:LMRG_01988"/>
<feature type="region of interest" description="Disordered" evidence="1">
    <location>
        <begin position="27"/>
        <end position="51"/>
    </location>
</feature>
<evidence type="ECO:0000256" key="1">
    <source>
        <dbReference type="SAM" id="MobiDB-lite"/>
    </source>
</evidence>
<name>A0A0H3GNV7_LISM4</name>
<organism evidence="2 3">
    <name type="scientific">Listeria monocytogenes serotype 1/2a (strain 10403S)</name>
    <dbReference type="NCBI Taxonomy" id="393133"/>
    <lineage>
        <taxon>Bacteria</taxon>
        <taxon>Bacillati</taxon>
        <taxon>Bacillota</taxon>
        <taxon>Bacilli</taxon>
        <taxon>Bacillales</taxon>
        <taxon>Listeriaceae</taxon>
        <taxon>Listeria</taxon>
    </lineage>
</organism>
<dbReference type="Proteomes" id="UP000001288">
    <property type="component" value="Chromosome"/>
</dbReference>